<gene>
    <name evidence="1" type="ORF">VB854_28720</name>
</gene>
<keyword evidence="2" id="KW-1185">Reference proteome</keyword>
<dbReference type="Proteomes" id="UP001301728">
    <property type="component" value="Unassembled WGS sequence"/>
</dbReference>
<comment type="caution">
    <text evidence="1">The sequence shown here is derived from an EMBL/GenBank/DDBJ whole genome shotgun (WGS) entry which is preliminary data.</text>
</comment>
<dbReference type="EMBL" id="JAYGHT010000195">
    <property type="protein sequence ID" value="MEA5522917.1"/>
    <property type="molecule type" value="Genomic_DNA"/>
</dbReference>
<evidence type="ECO:0000313" key="1">
    <source>
        <dbReference type="EMBL" id="MEA5522917.1"/>
    </source>
</evidence>
<protein>
    <submittedName>
        <fullName evidence="1">Uncharacterized protein</fullName>
    </submittedName>
</protein>
<proteinExistence type="predicted"/>
<name>A0ABU5U6U9_9CYAN</name>
<feature type="non-terminal residue" evidence="1">
    <location>
        <position position="78"/>
    </location>
</feature>
<sequence>MIEFSKLTEKQLYNLLISFALNVQTRANHFETHTPTDALIDLRNHYFLTHDEQLFQVVQSLNTLTQLEVLNLLIDLAN</sequence>
<reference evidence="1 2" key="1">
    <citation type="submission" date="2023-12" db="EMBL/GenBank/DDBJ databases">
        <title>Baltic Sea Cyanobacteria.</title>
        <authorList>
            <person name="Delbaje E."/>
            <person name="Fewer D.P."/>
            <person name="Shishido T.K."/>
        </authorList>
    </citation>
    <scope>NUCLEOTIDE SEQUENCE [LARGE SCALE GENOMIC DNA]</scope>
    <source>
        <strain evidence="1 2">CCNP 1315</strain>
    </source>
</reference>
<accession>A0ABU5U6U9</accession>
<organism evidence="1 2">
    <name type="scientific">Limnoraphis robusta CCNP1315</name>
    <dbReference type="NCBI Taxonomy" id="3110306"/>
    <lineage>
        <taxon>Bacteria</taxon>
        <taxon>Bacillati</taxon>
        <taxon>Cyanobacteriota</taxon>
        <taxon>Cyanophyceae</taxon>
        <taxon>Oscillatoriophycideae</taxon>
        <taxon>Oscillatoriales</taxon>
        <taxon>Sirenicapillariaceae</taxon>
        <taxon>Limnoraphis</taxon>
    </lineage>
</organism>
<evidence type="ECO:0000313" key="2">
    <source>
        <dbReference type="Proteomes" id="UP001301728"/>
    </source>
</evidence>
<dbReference type="RefSeq" id="WP_323274458.1">
    <property type="nucleotide sequence ID" value="NZ_JAYGHT010000195.1"/>
</dbReference>